<accession>A0AAE1KVT1</accession>
<dbReference type="GO" id="GO:0071897">
    <property type="term" value="P:DNA biosynthetic process"/>
    <property type="evidence" value="ECO:0007669"/>
    <property type="project" value="UniProtKB-ARBA"/>
</dbReference>
<evidence type="ECO:0000313" key="3">
    <source>
        <dbReference type="Proteomes" id="UP001286313"/>
    </source>
</evidence>
<feature type="compositionally biased region" description="Low complexity" evidence="1">
    <location>
        <begin position="236"/>
        <end position="261"/>
    </location>
</feature>
<dbReference type="Proteomes" id="UP001286313">
    <property type="component" value="Unassembled WGS sequence"/>
</dbReference>
<protein>
    <submittedName>
        <fullName evidence="2">Uncharacterized protein</fullName>
    </submittedName>
</protein>
<dbReference type="Gene3D" id="3.10.10.10">
    <property type="entry name" value="HIV Type 1 Reverse Transcriptase, subunit A, domain 1"/>
    <property type="match status" value="1"/>
</dbReference>
<gene>
    <name evidence="2" type="ORF">Pcinc_009170</name>
</gene>
<evidence type="ECO:0000313" key="2">
    <source>
        <dbReference type="EMBL" id="KAK3886704.1"/>
    </source>
</evidence>
<feature type="region of interest" description="Disordered" evidence="1">
    <location>
        <begin position="235"/>
        <end position="261"/>
    </location>
</feature>
<dbReference type="SUPFAM" id="SSF56672">
    <property type="entry name" value="DNA/RNA polymerases"/>
    <property type="match status" value="1"/>
</dbReference>
<organism evidence="2 3">
    <name type="scientific">Petrolisthes cinctipes</name>
    <name type="common">Flat porcelain crab</name>
    <dbReference type="NCBI Taxonomy" id="88211"/>
    <lineage>
        <taxon>Eukaryota</taxon>
        <taxon>Metazoa</taxon>
        <taxon>Ecdysozoa</taxon>
        <taxon>Arthropoda</taxon>
        <taxon>Crustacea</taxon>
        <taxon>Multicrustacea</taxon>
        <taxon>Malacostraca</taxon>
        <taxon>Eumalacostraca</taxon>
        <taxon>Eucarida</taxon>
        <taxon>Decapoda</taxon>
        <taxon>Pleocyemata</taxon>
        <taxon>Anomura</taxon>
        <taxon>Galatheoidea</taxon>
        <taxon>Porcellanidae</taxon>
        <taxon>Petrolisthes</taxon>
    </lineage>
</organism>
<name>A0AAE1KVT1_PETCI</name>
<dbReference type="AlphaFoldDB" id="A0AAE1KVT1"/>
<reference evidence="2" key="1">
    <citation type="submission" date="2023-10" db="EMBL/GenBank/DDBJ databases">
        <title>Genome assemblies of two species of porcelain crab, Petrolisthes cinctipes and Petrolisthes manimaculis (Anomura: Porcellanidae).</title>
        <authorList>
            <person name="Angst P."/>
        </authorList>
    </citation>
    <scope>NUCLEOTIDE SEQUENCE</scope>
    <source>
        <strain evidence="2">PB745_01</strain>
        <tissue evidence="2">Gill</tissue>
    </source>
</reference>
<keyword evidence="3" id="KW-1185">Reference proteome</keyword>
<proteinExistence type="predicted"/>
<evidence type="ECO:0000256" key="1">
    <source>
        <dbReference type="SAM" id="MobiDB-lite"/>
    </source>
</evidence>
<dbReference type="EMBL" id="JAWQEG010000678">
    <property type="protein sequence ID" value="KAK3886704.1"/>
    <property type="molecule type" value="Genomic_DNA"/>
</dbReference>
<sequence length="261" mass="29038">MSTEARLSVLVAGDSCAGTGEVVLALFCTVVTAIGCSWVNSGRDEVVVAVFLAGGMANHSYLLLSLSHLGTWSPFWIRYWNVGSPRRLLQKPQLQVARIVQTFPTKVINDMDTPGGKRIITWDPTVKLLETISEAMNFTTYSDVFKPELQQQPQSPPKHGVYHRIKTSGPPVFSKFRRLAFDKFAAAKRTFKLERLGICQKAISSWAFPLHIVTKKDCSLRPCGDYRCLNTKRSQTTTHFPTSPTTPPSSTVPESSQNWTC</sequence>
<dbReference type="InterPro" id="IPR043502">
    <property type="entry name" value="DNA/RNA_pol_sf"/>
</dbReference>
<comment type="caution">
    <text evidence="2">The sequence shown here is derived from an EMBL/GenBank/DDBJ whole genome shotgun (WGS) entry which is preliminary data.</text>
</comment>